<evidence type="ECO:0000313" key="15">
    <source>
        <dbReference type="EMBL" id="GAM35708.1"/>
    </source>
</evidence>
<dbReference type="InterPro" id="IPR014030">
    <property type="entry name" value="Ketoacyl_synth_N"/>
</dbReference>
<dbReference type="GO" id="GO:0004315">
    <property type="term" value="F:3-oxoacyl-[acyl-carrier-protein] synthase activity"/>
    <property type="evidence" value="ECO:0007669"/>
    <property type="project" value="UniProtKB-EC"/>
</dbReference>
<dbReference type="SMART" id="SM00825">
    <property type="entry name" value="PKS_KS"/>
    <property type="match status" value="1"/>
</dbReference>
<evidence type="ECO:0000259" key="13">
    <source>
        <dbReference type="PROSITE" id="PS51505"/>
    </source>
</evidence>
<keyword evidence="8" id="KW-0443">Lipid metabolism</keyword>
<feature type="region of interest" description="Disordered" evidence="12">
    <location>
        <begin position="771"/>
        <end position="797"/>
    </location>
</feature>
<dbReference type="SUPFAM" id="SSF53901">
    <property type="entry name" value="Thiolase-like"/>
    <property type="match status" value="2"/>
</dbReference>
<feature type="domain" description="Ketosynthase family 3 (KS3)" evidence="14">
    <location>
        <begin position="1"/>
        <end position="410"/>
    </location>
</feature>
<dbReference type="PANTHER" id="PTHR11712">
    <property type="entry name" value="POLYKETIDE SYNTHASE-RELATED"/>
    <property type="match status" value="1"/>
</dbReference>
<dbReference type="InterPro" id="IPR020841">
    <property type="entry name" value="PKS_Beta-ketoAc_synthase_dom"/>
</dbReference>
<dbReference type="InterPro" id="IPR000794">
    <property type="entry name" value="Beta-ketoacyl_synthase"/>
</dbReference>
<evidence type="ECO:0000256" key="5">
    <source>
        <dbReference type="ARBA" id="ARBA00022553"/>
    </source>
</evidence>
<evidence type="ECO:0000256" key="3">
    <source>
        <dbReference type="ARBA" id="ARBA00022450"/>
    </source>
</evidence>
<dbReference type="Proteomes" id="UP000053095">
    <property type="component" value="Unassembled WGS sequence"/>
</dbReference>
<feature type="compositionally biased region" description="Basic and acidic residues" evidence="12">
    <location>
        <begin position="631"/>
        <end position="648"/>
    </location>
</feature>
<feature type="region of interest" description="Disordered" evidence="12">
    <location>
        <begin position="621"/>
        <end position="733"/>
    </location>
</feature>
<dbReference type="PROSITE" id="PS51505">
    <property type="entry name" value="SCA7"/>
    <property type="match status" value="1"/>
</dbReference>
<evidence type="ECO:0000256" key="6">
    <source>
        <dbReference type="ARBA" id="ARBA00022679"/>
    </source>
</evidence>
<dbReference type="AlphaFoldDB" id="A0A6V8H312"/>
<dbReference type="PROSITE" id="PS00606">
    <property type="entry name" value="KS3_1"/>
    <property type="match status" value="1"/>
</dbReference>
<feature type="compositionally biased region" description="Low complexity" evidence="12">
    <location>
        <begin position="902"/>
        <end position="917"/>
    </location>
</feature>
<evidence type="ECO:0000259" key="14">
    <source>
        <dbReference type="PROSITE" id="PS52004"/>
    </source>
</evidence>
<dbReference type="InterPro" id="IPR018201">
    <property type="entry name" value="Ketoacyl_synth_AS"/>
</dbReference>
<keyword evidence="7" id="KW-0276">Fatty acid metabolism</keyword>
<dbReference type="EMBL" id="DF933813">
    <property type="protein sequence ID" value="GAM35708.1"/>
    <property type="molecule type" value="Genomic_DNA"/>
</dbReference>
<dbReference type="PANTHER" id="PTHR11712:SF336">
    <property type="entry name" value="3-OXOACYL-[ACYL-CARRIER-PROTEIN] SYNTHASE, MITOCHONDRIAL"/>
    <property type="match status" value="1"/>
</dbReference>
<feature type="domain" description="SCA7" evidence="13">
    <location>
        <begin position="710"/>
        <end position="776"/>
    </location>
</feature>
<feature type="compositionally biased region" description="Basic and acidic residues" evidence="12">
    <location>
        <begin position="686"/>
        <end position="708"/>
    </location>
</feature>
<dbReference type="NCBIfam" id="TIGR03150">
    <property type="entry name" value="fabF"/>
    <property type="match status" value="1"/>
</dbReference>
<feature type="compositionally biased region" description="Acidic residues" evidence="12">
    <location>
        <begin position="649"/>
        <end position="658"/>
    </location>
</feature>
<evidence type="ECO:0000256" key="1">
    <source>
        <dbReference type="ARBA" id="ARBA00008467"/>
    </source>
</evidence>
<feature type="compositionally biased region" description="Low complexity" evidence="12">
    <location>
        <begin position="873"/>
        <end position="882"/>
    </location>
</feature>
<keyword evidence="16" id="KW-1185">Reference proteome</keyword>
<keyword evidence="4" id="KW-0444">Lipid biosynthesis</keyword>
<evidence type="ECO:0000256" key="7">
    <source>
        <dbReference type="ARBA" id="ARBA00022832"/>
    </source>
</evidence>
<evidence type="ECO:0000256" key="10">
    <source>
        <dbReference type="ARBA" id="ARBA00023315"/>
    </source>
</evidence>
<feature type="region of interest" description="Disordered" evidence="12">
    <location>
        <begin position="840"/>
        <end position="917"/>
    </location>
</feature>
<comment type="similarity">
    <text evidence="1 11">Belongs to the thiolase-like superfamily. Beta-ketoacyl-ACP synthases family.</text>
</comment>
<evidence type="ECO:0000256" key="4">
    <source>
        <dbReference type="ARBA" id="ARBA00022516"/>
    </source>
</evidence>
<keyword evidence="6 11" id="KW-0808">Transferase</keyword>
<evidence type="ECO:0000256" key="11">
    <source>
        <dbReference type="RuleBase" id="RU003694"/>
    </source>
</evidence>
<dbReference type="CDD" id="cd00834">
    <property type="entry name" value="KAS_I_II"/>
    <property type="match status" value="1"/>
</dbReference>
<dbReference type="PROSITE" id="PS52004">
    <property type="entry name" value="KS3_2"/>
    <property type="match status" value="1"/>
</dbReference>
<dbReference type="InterPro" id="IPR017568">
    <property type="entry name" value="3-oxoacyl-ACP_synth-2"/>
</dbReference>
<keyword evidence="5" id="KW-0597">Phosphoprotein</keyword>
<dbReference type="Gene3D" id="3.40.47.10">
    <property type="match status" value="2"/>
</dbReference>
<dbReference type="NCBIfam" id="NF005589">
    <property type="entry name" value="PRK07314.1"/>
    <property type="match status" value="1"/>
</dbReference>
<reference evidence="16" key="1">
    <citation type="journal article" date="2015" name="Genome Announc.">
        <title>Draft genome sequence of Talaromyces cellulolyticus strain Y-94, a source of lignocellulosic biomass-degrading enzymes.</title>
        <authorList>
            <person name="Fujii T."/>
            <person name="Koike H."/>
            <person name="Sawayama S."/>
            <person name="Yano S."/>
            <person name="Inoue H."/>
        </authorList>
    </citation>
    <scope>NUCLEOTIDE SEQUENCE [LARGE SCALE GENOMIC DNA]</scope>
    <source>
        <strain evidence="16">Y-94</strain>
    </source>
</reference>
<protein>
    <recommendedName>
        <fullName evidence="2">beta-ketoacyl-[acyl-carrier-protein] synthase I</fullName>
        <ecNumber evidence="2">2.3.1.41</ecNumber>
    </recommendedName>
</protein>
<evidence type="ECO:0000256" key="12">
    <source>
        <dbReference type="SAM" id="MobiDB-lite"/>
    </source>
</evidence>
<feature type="region of interest" description="Disordered" evidence="12">
    <location>
        <begin position="532"/>
        <end position="575"/>
    </location>
</feature>
<evidence type="ECO:0000256" key="2">
    <source>
        <dbReference type="ARBA" id="ARBA00013191"/>
    </source>
</evidence>
<proteinExistence type="inferred from homology"/>
<dbReference type="InterPro" id="IPR014031">
    <property type="entry name" value="Ketoacyl_synth_C"/>
</dbReference>
<dbReference type="GO" id="GO:0005739">
    <property type="term" value="C:mitochondrion"/>
    <property type="evidence" value="ECO:0007669"/>
    <property type="project" value="TreeGrafter"/>
</dbReference>
<dbReference type="EC" id="2.3.1.41" evidence="2"/>
<dbReference type="Pfam" id="PF08313">
    <property type="entry name" value="SCA7"/>
    <property type="match status" value="1"/>
</dbReference>
<name>A0A6V8H312_TALPI</name>
<dbReference type="InterPro" id="IPR016039">
    <property type="entry name" value="Thiolase-like"/>
</dbReference>
<comment type="caution">
    <text evidence="15">The sequence shown here is derived from an EMBL/GenBank/DDBJ whole genome shotgun (WGS) entry which is preliminary data.</text>
</comment>
<dbReference type="InterPro" id="IPR013243">
    <property type="entry name" value="SCA7_dom"/>
</dbReference>
<keyword evidence="3" id="KW-0596">Phosphopantetheine</keyword>
<dbReference type="Pfam" id="PF00109">
    <property type="entry name" value="ketoacyl-synt"/>
    <property type="match status" value="1"/>
</dbReference>
<evidence type="ECO:0000313" key="16">
    <source>
        <dbReference type="Proteomes" id="UP000053095"/>
    </source>
</evidence>
<keyword evidence="9" id="KW-0275">Fatty acid biosynthesis</keyword>
<sequence length="917" mass="97957">MRRVVVTGLGAVTPLGVGIRRTWSRLLDGRCGITNVADRHPRFAEIPAQIASVVPSGTRKDGGWTASEWLSRDEERKMARFAQFAMAATEEALADAAWRPTSDEQREATGVCLGSGIGNFDQIYNTVVDFENNGYKKVSPLFVPKLLINLGAGHISMRYGFMGPNHAVTTACTTGAHSIGDAARFIAFGDADVMVTGGAESCIHPLALGGFARARSLATNFNENPTKASRPFDADRQGFVVGEGAAVMVLEELEHARARGAHIYAEFKGYGTSGDAFHITAPKENGAGALAAMRKALKHANIPPSAVDYVNAHATSTVVGDAAENAAIKALLLDSTGGQGKQKPSDINVSSTKGAIGHLLGGAGAIEAIFSILAIHENIMPPTINLETQTAEFDCNYAANEAQERKIDIHHVTNPKQADDARWIKQLRFPRDIKQATDRRPLSLYSNFTLAQGPATVSGGSCTGARLFSHLSVRPLYTLSPRRKDHGDGSGFVSFPAHGSLIMLIDILLVIASSSSSINFVDASGYKFSEKDSKPGKIKLKKQASGKGAKTGKLEPQADDADAPGSPDGSPVLPQMDAKTIAAFPSGRPREEELETVICKHCKRPQLKSTAVEHIRECLKAKQEKARKKKEARDAKNQAKFADTKDGDDKDDDKDEDGISGQKSAKKGAVKGMADDGPKKGKKRKATEGEDEKDKEPKKKKKKEEPKPKVPKPKGPVDVEKQCGVPLPNGSQCARSLTCKSHSMGAKRAVPGRSLPYDMLLQAYQKKNQARQQKAAIDANAPLQDDFETSGPVDSDEERDAVMAAISRSRPQPLAVHTLVPTRKKYHYVRMKEMLSNVLGSARGGGLFSTGPTTNGEPNGLFQTESPTIATASSSTLQDSSSGTDAASKKQANSQTTPINRPPSVATTPKTAVAATS</sequence>
<dbReference type="Pfam" id="PF02801">
    <property type="entry name" value="Ketoacyl-synt_C"/>
    <property type="match status" value="1"/>
</dbReference>
<organism evidence="15 16">
    <name type="scientific">Talaromyces pinophilus</name>
    <name type="common">Penicillium pinophilum</name>
    <dbReference type="NCBI Taxonomy" id="128442"/>
    <lineage>
        <taxon>Eukaryota</taxon>
        <taxon>Fungi</taxon>
        <taxon>Dikarya</taxon>
        <taxon>Ascomycota</taxon>
        <taxon>Pezizomycotina</taxon>
        <taxon>Eurotiomycetes</taxon>
        <taxon>Eurotiomycetidae</taxon>
        <taxon>Eurotiales</taxon>
        <taxon>Trichocomaceae</taxon>
        <taxon>Talaromyces</taxon>
        <taxon>Talaromyces sect. Talaromyces</taxon>
    </lineage>
</organism>
<feature type="compositionally biased region" description="Polar residues" evidence="12">
    <location>
        <begin position="890"/>
        <end position="899"/>
    </location>
</feature>
<dbReference type="GO" id="GO:0006633">
    <property type="term" value="P:fatty acid biosynthetic process"/>
    <property type="evidence" value="ECO:0007669"/>
    <property type="project" value="UniProtKB-KW"/>
</dbReference>
<dbReference type="FunFam" id="3.40.47.10:FF:000009">
    <property type="entry name" value="3-oxoacyl-[acyl-carrier-protein] synthase 2"/>
    <property type="match status" value="1"/>
</dbReference>
<gene>
    <name evidence="15" type="ORF">TCE0_017r04243</name>
</gene>
<evidence type="ECO:0000256" key="9">
    <source>
        <dbReference type="ARBA" id="ARBA00023160"/>
    </source>
</evidence>
<keyword evidence="10" id="KW-0012">Acyltransferase</keyword>
<accession>A0A6V8H312</accession>
<evidence type="ECO:0000256" key="8">
    <source>
        <dbReference type="ARBA" id="ARBA00023098"/>
    </source>
</evidence>
<feature type="compositionally biased region" description="Polar residues" evidence="12">
    <location>
        <begin position="850"/>
        <end position="872"/>
    </location>
</feature>